<feature type="compositionally biased region" description="Basic and acidic residues" evidence="1">
    <location>
        <begin position="155"/>
        <end position="169"/>
    </location>
</feature>
<feature type="region of interest" description="Disordered" evidence="1">
    <location>
        <begin position="137"/>
        <end position="192"/>
    </location>
</feature>
<name>A0A2S2NPM7_SCHGA</name>
<accession>A0A2S2NPM7</accession>
<reference evidence="2" key="1">
    <citation type="submission" date="2018-04" db="EMBL/GenBank/DDBJ databases">
        <title>Transcriptome of Schizaphis graminum biotype I.</title>
        <authorList>
            <person name="Scully E.D."/>
            <person name="Geib S.M."/>
            <person name="Palmer N.A."/>
            <person name="Koch K."/>
            <person name="Bradshaw J."/>
            <person name="Heng-Moss T."/>
            <person name="Sarath G."/>
        </authorList>
    </citation>
    <scope>NUCLEOTIDE SEQUENCE</scope>
</reference>
<proteinExistence type="predicted"/>
<feature type="region of interest" description="Disordered" evidence="1">
    <location>
        <begin position="206"/>
        <end position="226"/>
    </location>
</feature>
<evidence type="ECO:0000256" key="1">
    <source>
        <dbReference type="SAM" id="MobiDB-lite"/>
    </source>
</evidence>
<dbReference type="EMBL" id="GGMR01006521">
    <property type="protein sequence ID" value="MBY19140.1"/>
    <property type="molecule type" value="Transcribed_RNA"/>
</dbReference>
<feature type="compositionally biased region" description="Gly residues" evidence="1">
    <location>
        <begin position="209"/>
        <end position="226"/>
    </location>
</feature>
<evidence type="ECO:0000313" key="2">
    <source>
        <dbReference type="EMBL" id="MBY19140.1"/>
    </source>
</evidence>
<gene>
    <name evidence="2" type="ORF">g.108556</name>
</gene>
<organism evidence="2">
    <name type="scientific">Schizaphis graminum</name>
    <name type="common">Green bug aphid</name>
    <dbReference type="NCBI Taxonomy" id="13262"/>
    <lineage>
        <taxon>Eukaryota</taxon>
        <taxon>Metazoa</taxon>
        <taxon>Ecdysozoa</taxon>
        <taxon>Arthropoda</taxon>
        <taxon>Hexapoda</taxon>
        <taxon>Insecta</taxon>
        <taxon>Pterygota</taxon>
        <taxon>Neoptera</taxon>
        <taxon>Paraneoptera</taxon>
        <taxon>Hemiptera</taxon>
        <taxon>Sternorrhyncha</taxon>
        <taxon>Aphidomorpha</taxon>
        <taxon>Aphidoidea</taxon>
        <taxon>Aphididae</taxon>
        <taxon>Aphidini</taxon>
        <taxon>Schizaphis</taxon>
    </lineage>
</organism>
<dbReference type="AlphaFoldDB" id="A0A2S2NPM7"/>
<sequence length="226" mass="24441">MNATSRMAGARGSRLDSLRHSGLGGVVSTGRISCRCGVVWRCLLFLLCPNAALPDTVYVVHSSHDAEYQVYHCVTLNRHGYTSSADRVSQCNAADRGPAHGRVTATTLYRGRGFPAVDQPHSLWVCLGLVSHVPHIRPGDPLQPPTPEPATTELPIRDARSKRQEDTRTLRRRRGIWPNTHTRESCAQKSKNITVSSQRWRCAVEVRHGGGSGGDGSCGGGGGGQQ</sequence>
<protein>
    <submittedName>
        <fullName evidence="2">Uncharacterized protein</fullName>
    </submittedName>
</protein>